<organism evidence="1 2">
    <name type="scientific">Ataeniobius toweri</name>
    <dbReference type="NCBI Taxonomy" id="208326"/>
    <lineage>
        <taxon>Eukaryota</taxon>
        <taxon>Metazoa</taxon>
        <taxon>Chordata</taxon>
        <taxon>Craniata</taxon>
        <taxon>Vertebrata</taxon>
        <taxon>Euteleostomi</taxon>
        <taxon>Actinopterygii</taxon>
        <taxon>Neopterygii</taxon>
        <taxon>Teleostei</taxon>
        <taxon>Neoteleostei</taxon>
        <taxon>Acanthomorphata</taxon>
        <taxon>Ovalentaria</taxon>
        <taxon>Atherinomorphae</taxon>
        <taxon>Cyprinodontiformes</taxon>
        <taxon>Goodeidae</taxon>
        <taxon>Ataeniobius</taxon>
    </lineage>
</organism>
<keyword evidence="2" id="KW-1185">Reference proteome</keyword>
<dbReference type="Proteomes" id="UP001345963">
    <property type="component" value="Unassembled WGS sequence"/>
</dbReference>
<evidence type="ECO:0000313" key="2">
    <source>
        <dbReference type="Proteomes" id="UP001345963"/>
    </source>
</evidence>
<name>A0ABU7BL13_9TELE</name>
<proteinExistence type="predicted"/>
<dbReference type="EMBL" id="JAHUTI010059756">
    <property type="protein sequence ID" value="MED6251352.1"/>
    <property type="molecule type" value="Genomic_DNA"/>
</dbReference>
<comment type="caution">
    <text evidence="1">The sequence shown here is derived from an EMBL/GenBank/DDBJ whole genome shotgun (WGS) entry which is preliminary data.</text>
</comment>
<accession>A0ABU7BL13</accession>
<evidence type="ECO:0000313" key="1">
    <source>
        <dbReference type="EMBL" id="MED6251352.1"/>
    </source>
</evidence>
<protein>
    <submittedName>
        <fullName evidence="1">Uncharacterized protein</fullName>
    </submittedName>
</protein>
<reference evidence="1 2" key="1">
    <citation type="submission" date="2021-07" db="EMBL/GenBank/DDBJ databases">
        <authorList>
            <person name="Palmer J.M."/>
        </authorList>
    </citation>
    <scope>NUCLEOTIDE SEQUENCE [LARGE SCALE GENOMIC DNA]</scope>
    <source>
        <strain evidence="1 2">AT_MEX2019</strain>
        <tissue evidence="1">Muscle</tissue>
    </source>
</reference>
<sequence length="95" mass="11005">MLFCPPPYIIFPGYLLTDLSLSPWIPKDSWSVYTTCLFSSILQTHSKLFITPWKNFILGCSPQVLPPSWSRRLLFTTAKPSPLRAPTWQILLYMK</sequence>
<gene>
    <name evidence="1" type="ORF">ATANTOWER_029158</name>
</gene>